<sequence length="174" mass="19196">MKRCGLLLAFVLLAGCGGTRSTQVGAEMILPPMAPQMKMQSQEAFFMAEHLNPERLPDYPEALLENGPEHATVCAEIVVDADGAVSWTAPLRAGPRCPADARPALAWFERAVDQTVRQWRFQPASICTFPAGVEKNYDCVGEGVVRKTVPLRLAFVFEFSRSERRGRFSRAAGR</sequence>
<comment type="caution">
    <text evidence="1">The sequence shown here is derived from an EMBL/GenBank/DDBJ whole genome shotgun (WGS) entry which is preliminary data.</text>
</comment>
<proteinExistence type="predicted"/>
<evidence type="ECO:0000313" key="1">
    <source>
        <dbReference type="EMBL" id="GGA84871.1"/>
    </source>
</evidence>
<dbReference type="PROSITE" id="PS51257">
    <property type="entry name" value="PROKAR_LIPOPROTEIN"/>
    <property type="match status" value="1"/>
</dbReference>
<gene>
    <name evidence="1" type="ORF">GCM10011521_24110</name>
</gene>
<name>A0ABQ1HP12_9GAMM</name>
<organism evidence="1 2">
    <name type="scientific">Arenimonas soli</name>
    <dbReference type="NCBI Taxonomy" id="2269504"/>
    <lineage>
        <taxon>Bacteria</taxon>
        <taxon>Pseudomonadati</taxon>
        <taxon>Pseudomonadota</taxon>
        <taxon>Gammaproteobacteria</taxon>
        <taxon>Lysobacterales</taxon>
        <taxon>Lysobacteraceae</taxon>
        <taxon>Arenimonas</taxon>
    </lineage>
</organism>
<reference evidence="2" key="1">
    <citation type="journal article" date="2019" name="Int. J. Syst. Evol. Microbiol.">
        <title>The Global Catalogue of Microorganisms (GCM) 10K type strain sequencing project: providing services to taxonomists for standard genome sequencing and annotation.</title>
        <authorList>
            <consortium name="The Broad Institute Genomics Platform"/>
            <consortium name="The Broad Institute Genome Sequencing Center for Infectious Disease"/>
            <person name="Wu L."/>
            <person name="Ma J."/>
        </authorList>
    </citation>
    <scope>NUCLEOTIDE SEQUENCE [LARGE SCALE GENOMIC DNA]</scope>
    <source>
        <strain evidence="2">CGMCC 1.15905</strain>
    </source>
</reference>
<dbReference type="EMBL" id="BMKC01000003">
    <property type="protein sequence ID" value="GGA84871.1"/>
    <property type="molecule type" value="Genomic_DNA"/>
</dbReference>
<evidence type="ECO:0000313" key="2">
    <source>
        <dbReference type="Proteomes" id="UP000623419"/>
    </source>
</evidence>
<accession>A0ABQ1HP12</accession>
<dbReference type="Gene3D" id="3.30.1150.10">
    <property type="match status" value="1"/>
</dbReference>
<dbReference type="Proteomes" id="UP000623419">
    <property type="component" value="Unassembled WGS sequence"/>
</dbReference>
<dbReference type="RefSeq" id="WP_188664589.1">
    <property type="nucleotide sequence ID" value="NZ_BMKC01000003.1"/>
</dbReference>
<protein>
    <recommendedName>
        <fullName evidence="3">TonB C-terminal domain-containing protein</fullName>
    </recommendedName>
</protein>
<keyword evidence="2" id="KW-1185">Reference proteome</keyword>
<evidence type="ECO:0008006" key="3">
    <source>
        <dbReference type="Google" id="ProtNLM"/>
    </source>
</evidence>